<reference evidence="1 2" key="1">
    <citation type="submission" date="2021-04" db="EMBL/GenBank/DDBJ databases">
        <authorList>
            <person name="Bliznina A."/>
        </authorList>
    </citation>
    <scope>NUCLEOTIDE SEQUENCE [LARGE SCALE GENOMIC DNA]</scope>
</reference>
<gene>
    <name evidence="1" type="ORF">OKIOD_LOCUS10979</name>
</gene>
<dbReference type="EMBL" id="OU015566">
    <property type="protein sequence ID" value="CAG5105537.1"/>
    <property type="molecule type" value="Genomic_DNA"/>
</dbReference>
<name>A0ABN7SQF7_OIKDI</name>
<protein>
    <submittedName>
        <fullName evidence="1">Oidioi.mRNA.OKI2018_I69.chr1.g2214.t1.cds</fullName>
    </submittedName>
</protein>
<evidence type="ECO:0000313" key="1">
    <source>
        <dbReference type="EMBL" id="CAG5105537.1"/>
    </source>
</evidence>
<accession>A0ABN7SQF7</accession>
<proteinExistence type="predicted"/>
<dbReference type="Gene3D" id="3.30.900.10">
    <property type="entry name" value="HORMA domain"/>
    <property type="match status" value="1"/>
</dbReference>
<keyword evidence="2" id="KW-1185">Reference proteome</keyword>
<dbReference type="InterPro" id="IPR036570">
    <property type="entry name" value="HORMA_dom_sf"/>
</dbReference>
<evidence type="ECO:0000313" key="2">
    <source>
        <dbReference type="Proteomes" id="UP001158576"/>
    </source>
</evidence>
<sequence>MSSLNYLIEDNAEGRTAAQKLISVAFSIICINRLKLDVNNFNMIRYAERKYPLIKKEASGALEKLFTKSLRVVRRLINEKALRSVAVIIAKKGTKEPLEIIDQYRIKTKFAEDDCVQDDGTPFDVKLHSRNMLDELSRYSQMGVELPHDAQVFVSYETNQPEIIESKDKDFVGVVPHQHDENILDSMPSRAFGRLDTPYAYVAMKAWSKNILEKKLEISKVTSRGSNLFDYTYA</sequence>
<organism evidence="1 2">
    <name type="scientific">Oikopleura dioica</name>
    <name type="common">Tunicate</name>
    <dbReference type="NCBI Taxonomy" id="34765"/>
    <lineage>
        <taxon>Eukaryota</taxon>
        <taxon>Metazoa</taxon>
        <taxon>Chordata</taxon>
        <taxon>Tunicata</taxon>
        <taxon>Appendicularia</taxon>
        <taxon>Copelata</taxon>
        <taxon>Oikopleuridae</taxon>
        <taxon>Oikopleura</taxon>
    </lineage>
</organism>
<dbReference type="Proteomes" id="UP001158576">
    <property type="component" value="Chromosome 1"/>
</dbReference>